<organism evidence="2">
    <name type="scientific">Drosophila melanogaster</name>
    <name type="common">Fruit fly</name>
    <dbReference type="NCBI Taxonomy" id="7227"/>
    <lineage>
        <taxon>Eukaryota</taxon>
        <taxon>Metazoa</taxon>
        <taxon>Ecdysozoa</taxon>
        <taxon>Arthropoda</taxon>
        <taxon>Hexapoda</taxon>
        <taxon>Insecta</taxon>
        <taxon>Pterygota</taxon>
        <taxon>Neoptera</taxon>
        <taxon>Endopterygota</taxon>
        <taxon>Diptera</taxon>
        <taxon>Brachycera</taxon>
        <taxon>Muscomorpha</taxon>
        <taxon>Ephydroidea</taxon>
        <taxon>Drosophilidae</taxon>
        <taxon>Drosophila</taxon>
        <taxon>Sophophora</taxon>
    </lineage>
</organism>
<sequence>MAFSYMRIYFLFPWASALLRLAAHHLHGLGVGGGGDKWAVQMAGRAGKLSTKFATIIANFTGPRMTELRQQQQQLSDKNQKTIRL</sequence>
<feature type="signal peptide" evidence="1">
    <location>
        <begin position="1"/>
        <end position="17"/>
    </location>
</feature>
<evidence type="ECO:0000313" key="2">
    <source>
        <dbReference type="EMBL" id="DAA02459.1"/>
    </source>
</evidence>
<accession>Q6IGK5</accession>
<keyword evidence="1" id="KW-0732">Signal</keyword>
<gene>
    <name evidence="2" type="ORF">HDC06067</name>
</gene>
<dbReference type="EMBL" id="BK003761">
    <property type="protein sequence ID" value="DAA02459.1"/>
    <property type="molecule type" value="Genomic_DNA"/>
</dbReference>
<evidence type="ECO:0000256" key="1">
    <source>
        <dbReference type="SAM" id="SignalP"/>
    </source>
</evidence>
<protein>
    <submittedName>
        <fullName evidence="2">HDC06067</fullName>
    </submittedName>
</protein>
<feature type="chain" id="PRO_5004274454" evidence="1">
    <location>
        <begin position="18"/>
        <end position="85"/>
    </location>
</feature>
<dbReference type="AlphaFoldDB" id="Q6IGK5"/>
<proteinExistence type="predicted"/>
<name>Q6IGK5_DROME</name>
<reference evidence="2" key="1">
    <citation type="journal article" date="2003" name="Genome Biol.">
        <title>An integrated gene annotation and transcriptional profiling approach towards the full gene content of the Drosophila genome.</title>
        <authorList>
            <person name="Hild M."/>
            <person name="Beckmann B."/>
            <person name="Haas S.A."/>
            <person name="Koch B."/>
            <person name="Solovyev V."/>
            <person name="Busold C."/>
            <person name="Fellenberg K."/>
            <person name="Boutros M."/>
            <person name="Vingron M."/>
            <person name="Sauer F."/>
            <person name="Hoheisel J.D."/>
            <person name="Paro R."/>
        </authorList>
    </citation>
    <scope>NUCLEOTIDE SEQUENCE</scope>
</reference>